<protein>
    <submittedName>
        <fullName evidence="1">Uncharacterized protein</fullName>
    </submittedName>
</protein>
<dbReference type="OrthoDB" id="2475162at2"/>
<gene>
    <name evidence="1" type="ORF">EJC50_29630</name>
</gene>
<evidence type="ECO:0000313" key="1">
    <source>
        <dbReference type="EMBL" id="AZN43391.1"/>
    </source>
</evidence>
<sequence length="132" mass="15183">MRRASVIYRESGYFGELAPEWLVYNLGMLSEESWEKRLYIPINAPFERQEIDEFDDTASITVPISAYTVREDKPARVGIHLPTVAAFAKERCRSIGATFDSSLIRRLVMRLADIEEVLQIDVRFHIQNGGFD</sequence>
<name>A0A3Q8X9C5_9BACL</name>
<accession>A0A3Q8X9C5</accession>
<dbReference type="AlphaFoldDB" id="A0A3Q8X9C5"/>
<keyword evidence="2" id="KW-1185">Reference proteome</keyword>
<reference evidence="2" key="1">
    <citation type="submission" date="2018-12" db="EMBL/GenBank/DDBJ databases">
        <title>Genome sequence of Peanibacillus sp.</title>
        <authorList>
            <person name="Subramani G."/>
            <person name="Srinivasan S."/>
            <person name="Kim M.K."/>
        </authorList>
    </citation>
    <scope>NUCLEOTIDE SEQUENCE [LARGE SCALE GENOMIC DNA]</scope>
    <source>
        <strain evidence="2">18JY67-1</strain>
    </source>
</reference>
<evidence type="ECO:0000313" key="2">
    <source>
        <dbReference type="Proteomes" id="UP000272528"/>
    </source>
</evidence>
<organism evidence="1 2">
    <name type="scientific">Paenibacillus albus</name>
    <dbReference type="NCBI Taxonomy" id="2495582"/>
    <lineage>
        <taxon>Bacteria</taxon>
        <taxon>Bacillati</taxon>
        <taxon>Bacillota</taxon>
        <taxon>Bacilli</taxon>
        <taxon>Bacillales</taxon>
        <taxon>Paenibacillaceae</taxon>
        <taxon>Paenibacillus</taxon>
    </lineage>
</organism>
<dbReference type="RefSeq" id="WP_126019878.1">
    <property type="nucleotide sequence ID" value="NZ_CP034437.1"/>
</dbReference>
<dbReference type="KEGG" id="palb:EJC50_29630"/>
<proteinExistence type="predicted"/>
<dbReference type="Proteomes" id="UP000272528">
    <property type="component" value="Chromosome"/>
</dbReference>
<dbReference type="EMBL" id="CP034437">
    <property type="protein sequence ID" value="AZN43391.1"/>
    <property type="molecule type" value="Genomic_DNA"/>
</dbReference>